<dbReference type="InterPro" id="IPR036938">
    <property type="entry name" value="PAP2/HPO_sf"/>
</dbReference>
<keyword evidence="3 5" id="KW-1133">Transmembrane helix</keyword>
<comment type="caution">
    <text evidence="7">The sequence shown here is derived from an EMBL/GenBank/DDBJ whole genome shotgun (WGS) entry which is preliminary data.</text>
</comment>
<proteinExistence type="predicted"/>
<dbReference type="InterPro" id="IPR052185">
    <property type="entry name" value="IPC_Synthase-Related"/>
</dbReference>
<evidence type="ECO:0000256" key="1">
    <source>
        <dbReference type="ARBA" id="ARBA00004141"/>
    </source>
</evidence>
<keyword evidence="4 5" id="KW-0472">Membrane</keyword>
<evidence type="ECO:0000256" key="4">
    <source>
        <dbReference type="ARBA" id="ARBA00023136"/>
    </source>
</evidence>
<comment type="subcellular location">
    <subcellularLocation>
        <location evidence="1">Membrane</location>
        <topology evidence="1">Multi-pass membrane protein</topology>
    </subcellularLocation>
</comment>
<dbReference type="SUPFAM" id="SSF48317">
    <property type="entry name" value="Acid phosphatase/Vanadium-dependent haloperoxidase"/>
    <property type="match status" value="1"/>
</dbReference>
<dbReference type="InterPro" id="IPR026841">
    <property type="entry name" value="Aur1/Ipt1"/>
</dbReference>
<dbReference type="Proteomes" id="UP001576774">
    <property type="component" value="Unassembled WGS sequence"/>
</dbReference>
<feature type="domain" description="Inositolphosphotransferase Aur1/Ipt1" evidence="6">
    <location>
        <begin position="55"/>
        <end position="189"/>
    </location>
</feature>
<name>A0ABV4X351_9CYAN</name>
<organism evidence="7 8">
    <name type="scientific">Floridaenema aerugineum BLCC-F46</name>
    <dbReference type="NCBI Taxonomy" id="3153654"/>
    <lineage>
        <taxon>Bacteria</taxon>
        <taxon>Bacillati</taxon>
        <taxon>Cyanobacteriota</taxon>
        <taxon>Cyanophyceae</taxon>
        <taxon>Oscillatoriophycideae</taxon>
        <taxon>Aerosakkonematales</taxon>
        <taxon>Aerosakkonemataceae</taxon>
        <taxon>Floridanema</taxon>
        <taxon>Floridanema aerugineum</taxon>
    </lineage>
</organism>
<protein>
    <submittedName>
        <fullName evidence="7">Phosphatase PAP2 family protein</fullName>
    </submittedName>
</protein>
<reference evidence="7 8" key="1">
    <citation type="submission" date="2024-09" db="EMBL/GenBank/DDBJ databases">
        <title>Floridaenema gen nov. (Aerosakkonemataceae, Aerosakkonematales ord. nov., Cyanobacteria) from benthic tropical and subtropical fresh waters, with the description of four new species.</title>
        <authorList>
            <person name="Moretto J.A."/>
            <person name="Berthold D.E."/>
            <person name="Lefler F.W."/>
            <person name="Huang I.-S."/>
            <person name="Laughinghouse H. IV."/>
        </authorList>
    </citation>
    <scope>NUCLEOTIDE SEQUENCE [LARGE SCALE GENOMIC DNA]</scope>
    <source>
        <strain evidence="7 8">BLCC-F46</strain>
    </source>
</reference>
<feature type="transmembrane region" description="Helical" evidence="5">
    <location>
        <begin position="123"/>
        <end position="144"/>
    </location>
</feature>
<evidence type="ECO:0000256" key="5">
    <source>
        <dbReference type="SAM" id="Phobius"/>
    </source>
</evidence>
<sequence length="202" mass="23258">MLNSTKILRSFYALLVFLSFLLYPSLNKPTEAVHIIKLEIDDWIPLIPIFSVPYILYIPFLVITLLYFIFFTRLFKEISISFVFCQAIAAIVYAVYQTHVPRPSINDTDIFSKLVLFIYSKDQPYNCFPSLHVALSLISFLYWIKIFPNLKVPMGVFVVSIILSTMFVKQHYFLDVISGILLGIVSFYIGNFSSVIKIGIGR</sequence>
<dbReference type="Gene3D" id="1.20.144.10">
    <property type="entry name" value="Phosphatidic acid phosphatase type 2/haloperoxidase"/>
    <property type="match status" value="1"/>
</dbReference>
<keyword evidence="8" id="KW-1185">Reference proteome</keyword>
<evidence type="ECO:0000259" key="6">
    <source>
        <dbReference type="Pfam" id="PF14378"/>
    </source>
</evidence>
<feature type="transmembrane region" description="Helical" evidence="5">
    <location>
        <begin position="180"/>
        <end position="200"/>
    </location>
</feature>
<dbReference type="RefSeq" id="WP_413269987.1">
    <property type="nucleotide sequence ID" value="NZ_JBHFNQ010000064.1"/>
</dbReference>
<feature type="transmembrane region" description="Helical" evidence="5">
    <location>
        <begin position="43"/>
        <end position="71"/>
    </location>
</feature>
<dbReference type="EMBL" id="JBHFNQ010000064">
    <property type="protein sequence ID" value="MFB2876867.1"/>
    <property type="molecule type" value="Genomic_DNA"/>
</dbReference>
<dbReference type="CDD" id="cd03386">
    <property type="entry name" value="PAP2_Aur1_like"/>
    <property type="match status" value="1"/>
</dbReference>
<keyword evidence="2 5" id="KW-0812">Transmembrane</keyword>
<feature type="transmembrane region" description="Helical" evidence="5">
    <location>
        <begin position="78"/>
        <end position="96"/>
    </location>
</feature>
<dbReference type="PANTHER" id="PTHR31310">
    <property type="match status" value="1"/>
</dbReference>
<evidence type="ECO:0000256" key="2">
    <source>
        <dbReference type="ARBA" id="ARBA00022692"/>
    </source>
</evidence>
<dbReference type="PANTHER" id="PTHR31310:SF7">
    <property type="entry name" value="PA-PHOSPHATASE RELATED-FAMILY PROTEIN DDB_G0268928"/>
    <property type="match status" value="1"/>
</dbReference>
<gene>
    <name evidence="7" type="ORF">ACE1CC_08225</name>
</gene>
<accession>A0ABV4X351</accession>
<evidence type="ECO:0000313" key="8">
    <source>
        <dbReference type="Proteomes" id="UP001576774"/>
    </source>
</evidence>
<evidence type="ECO:0000313" key="7">
    <source>
        <dbReference type="EMBL" id="MFB2876867.1"/>
    </source>
</evidence>
<evidence type="ECO:0000256" key="3">
    <source>
        <dbReference type="ARBA" id="ARBA00022989"/>
    </source>
</evidence>
<feature type="transmembrane region" description="Helical" evidence="5">
    <location>
        <begin position="156"/>
        <end position="174"/>
    </location>
</feature>
<dbReference type="Pfam" id="PF14378">
    <property type="entry name" value="PAP2_3"/>
    <property type="match status" value="1"/>
</dbReference>